<feature type="transmembrane region" description="Helical" evidence="1">
    <location>
        <begin position="50"/>
        <end position="74"/>
    </location>
</feature>
<accession>B4D477</accession>
<evidence type="ECO:0000313" key="3">
    <source>
        <dbReference type="Proteomes" id="UP000005824"/>
    </source>
</evidence>
<dbReference type="Proteomes" id="UP000005824">
    <property type="component" value="Unassembled WGS sequence"/>
</dbReference>
<sequence>MENDPGHIIQIVFFAIFIGTLLLGGYLIANFNRFFGPDPNIPSETASGRAYTKVQIITVWLHAVAITGALAFLLH</sequence>
<name>B4D477_9BACT</name>
<evidence type="ECO:0000256" key="1">
    <source>
        <dbReference type="SAM" id="Phobius"/>
    </source>
</evidence>
<keyword evidence="1" id="KW-0472">Membrane</keyword>
<keyword evidence="1" id="KW-1133">Transmembrane helix</keyword>
<reference evidence="2 3" key="1">
    <citation type="journal article" date="2011" name="J. Bacteriol.">
        <title>Genome sequence of Chthoniobacter flavus Ellin428, an aerobic heterotrophic soil bacterium.</title>
        <authorList>
            <person name="Kant R."/>
            <person name="van Passel M.W."/>
            <person name="Palva A."/>
            <person name="Lucas S."/>
            <person name="Lapidus A."/>
            <person name="Glavina Del Rio T."/>
            <person name="Dalin E."/>
            <person name="Tice H."/>
            <person name="Bruce D."/>
            <person name="Goodwin L."/>
            <person name="Pitluck S."/>
            <person name="Larimer F.W."/>
            <person name="Land M.L."/>
            <person name="Hauser L."/>
            <person name="Sangwan P."/>
            <person name="de Vos W.M."/>
            <person name="Janssen P.H."/>
            <person name="Smidt H."/>
        </authorList>
    </citation>
    <scope>NUCLEOTIDE SEQUENCE [LARGE SCALE GENOMIC DNA]</scope>
    <source>
        <strain evidence="2 3">Ellin428</strain>
    </source>
</reference>
<dbReference type="AlphaFoldDB" id="B4D477"/>
<dbReference type="InParanoid" id="B4D477"/>
<dbReference type="RefSeq" id="WP_006981040.1">
    <property type="nucleotide sequence ID" value="NZ_ABVL01000011.1"/>
</dbReference>
<organism evidence="2 3">
    <name type="scientific">Chthoniobacter flavus Ellin428</name>
    <dbReference type="NCBI Taxonomy" id="497964"/>
    <lineage>
        <taxon>Bacteria</taxon>
        <taxon>Pseudomonadati</taxon>
        <taxon>Verrucomicrobiota</taxon>
        <taxon>Spartobacteria</taxon>
        <taxon>Chthoniobacterales</taxon>
        <taxon>Chthoniobacteraceae</taxon>
        <taxon>Chthoniobacter</taxon>
    </lineage>
</organism>
<keyword evidence="1" id="KW-0812">Transmembrane</keyword>
<gene>
    <name evidence="2" type="ORF">CfE428DRAFT_3715</name>
</gene>
<feature type="transmembrane region" description="Helical" evidence="1">
    <location>
        <begin position="6"/>
        <end position="29"/>
    </location>
</feature>
<evidence type="ECO:0000313" key="2">
    <source>
        <dbReference type="EMBL" id="EDY18678.1"/>
    </source>
</evidence>
<dbReference type="EMBL" id="ABVL01000011">
    <property type="protein sequence ID" value="EDY18678.1"/>
    <property type="molecule type" value="Genomic_DNA"/>
</dbReference>
<keyword evidence="3" id="KW-1185">Reference proteome</keyword>
<protein>
    <submittedName>
        <fullName evidence="2">Uncharacterized protein</fullName>
    </submittedName>
</protein>
<proteinExistence type="predicted"/>
<dbReference type="STRING" id="497964.CfE428DRAFT_3715"/>
<comment type="caution">
    <text evidence="2">The sequence shown here is derived from an EMBL/GenBank/DDBJ whole genome shotgun (WGS) entry which is preliminary data.</text>
</comment>